<dbReference type="InterPro" id="IPR014729">
    <property type="entry name" value="Rossmann-like_a/b/a_fold"/>
</dbReference>
<dbReference type="eggNOG" id="COG1606">
    <property type="taxonomic scope" value="Bacteria"/>
</dbReference>
<protein>
    <recommendedName>
        <fullName evidence="1">NAD/GMP synthase domain-containing protein</fullName>
    </recommendedName>
</protein>
<sequence>MMYPYTDEKLQRLRALLTDMKSVLVAFSGGVDSTFLVKIVQETLGQKVLAVTEASPVYPGEETEQAITLAQRLGVRHQLIETGELTLPEFTENSKNFASL</sequence>
<dbReference type="EMBL" id="DF820466">
    <property type="protein sequence ID" value="GAK57729.1"/>
    <property type="molecule type" value="Genomic_DNA"/>
</dbReference>
<accession>A0A081BZH4</accession>
<keyword evidence="3" id="KW-1185">Reference proteome</keyword>
<dbReference type="SUPFAM" id="SSF52402">
    <property type="entry name" value="Adenine nucleotide alpha hydrolases-like"/>
    <property type="match status" value="1"/>
</dbReference>
<organism evidence="2">
    <name type="scientific">Vecturithrix granuli</name>
    <dbReference type="NCBI Taxonomy" id="1499967"/>
    <lineage>
        <taxon>Bacteria</taxon>
        <taxon>Candidatus Moduliflexota</taxon>
        <taxon>Candidatus Vecturitrichia</taxon>
        <taxon>Candidatus Vecturitrichales</taxon>
        <taxon>Candidatus Vecturitrichaceae</taxon>
        <taxon>Candidatus Vecturithrix</taxon>
    </lineage>
</organism>
<name>A0A081BZH4_VECG1</name>
<dbReference type="PANTHER" id="PTHR43169:SF2">
    <property type="entry name" value="NAD_GMP SYNTHASE DOMAIN-CONTAINING PROTEIN"/>
    <property type="match status" value="1"/>
</dbReference>
<feature type="domain" description="NAD/GMP synthase" evidence="1">
    <location>
        <begin position="19"/>
        <end position="84"/>
    </location>
</feature>
<dbReference type="AlphaFoldDB" id="A0A081BZH4"/>
<evidence type="ECO:0000313" key="3">
    <source>
        <dbReference type="Proteomes" id="UP000030661"/>
    </source>
</evidence>
<dbReference type="HOGENOM" id="CLU_170185_0_0_0"/>
<dbReference type="Proteomes" id="UP000030661">
    <property type="component" value="Unassembled WGS sequence"/>
</dbReference>
<evidence type="ECO:0000259" key="1">
    <source>
        <dbReference type="Pfam" id="PF02540"/>
    </source>
</evidence>
<dbReference type="InterPro" id="IPR022310">
    <property type="entry name" value="NAD/GMP_synthase"/>
</dbReference>
<evidence type="ECO:0000313" key="2">
    <source>
        <dbReference type="EMBL" id="GAK57729.1"/>
    </source>
</evidence>
<dbReference type="Gene3D" id="3.40.50.620">
    <property type="entry name" value="HUPs"/>
    <property type="match status" value="1"/>
</dbReference>
<dbReference type="STRING" id="1499967.U27_04696"/>
<dbReference type="InterPro" id="IPR052188">
    <property type="entry name" value="Ni-pincer_cofactor_biosynth"/>
</dbReference>
<proteinExistence type="predicted"/>
<reference evidence="2" key="1">
    <citation type="journal article" date="2015" name="PeerJ">
        <title>First genomic representation of candidate bacterial phylum KSB3 points to enhanced environmental sensing as a trigger of wastewater bulking.</title>
        <authorList>
            <person name="Sekiguchi Y."/>
            <person name="Ohashi A."/>
            <person name="Parks D.H."/>
            <person name="Yamauchi T."/>
            <person name="Tyson G.W."/>
            <person name="Hugenholtz P."/>
        </authorList>
    </citation>
    <scope>NUCLEOTIDE SEQUENCE [LARGE SCALE GENOMIC DNA]</scope>
</reference>
<dbReference type="GO" id="GO:0006163">
    <property type="term" value="P:purine nucleotide metabolic process"/>
    <property type="evidence" value="ECO:0007669"/>
    <property type="project" value="UniProtKB-ARBA"/>
</dbReference>
<dbReference type="PANTHER" id="PTHR43169">
    <property type="entry name" value="EXSB FAMILY PROTEIN"/>
    <property type="match status" value="1"/>
</dbReference>
<gene>
    <name evidence="2" type="ORF">U27_04696</name>
</gene>
<dbReference type="Pfam" id="PF02540">
    <property type="entry name" value="NAD_synthase"/>
    <property type="match status" value="1"/>
</dbReference>